<keyword evidence="10" id="KW-1185">Reference proteome</keyword>
<dbReference type="InterPro" id="IPR036465">
    <property type="entry name" value="vWFA_dom_sf"/>
</dbReference>
<feature type="domain" description="VWA N-terminal" evidence="8">
    <location>
        <begin position="87"/>
        <end position="203"/>
    </location>
</feature>
<keyword evidence="2" id="KW-0812">Transmembrane</keyword>
<dbReference type="AlphaFoldDB" id="A0AAV6FWR6"/>
<comment type="subcellular location">
    <subcellularLocation>
        <location evidence="1">Membrane</location>
        <topology evidence="1">Single-pass type I membrane protein</topology>
    </subcellularLocation>
</comment>
<evidence type="ECO:0000256" key="2">
    <source>
        <dbReference type="ARBA" id="ARBA00022692"/>
    </source>
</evidence>
<dbReference type="PANTHER" id="PTHR10166">
    <property type="entry name" value="VOLTAGE-DEPENDENT CALCIUM CHANNEL SUBUNIT ALPHA-2/DELTA-RELATED"/>
    <property type="match status" value="1"/>
</dbReference>
<dbReference type="InterPro" id="IPR013608">
    <property type="entry name" value="VWA_N"/>
</dbReference>
<evidence type="ECO:0000256" key="4">
    <source>
        <dbReference type="ARBA" id="ARBA00022837"/>
    </source>
</evidence>
<dbReference type="PANTHER" id="PTHR10166:SF59">
    <property type="entry name" value="VOLTAGE-DEPENDENT CALCIUM CHANNEL SUBUNIT ALPHA-2_DELTA-4"/>
    <property type="match status" value="1"/>
</dbReference>
<sequence>MCYNTHAQMRIPPETVQDWANTLGRQLVALTARYSGALLLQKKYKDIEPIVKMEEVDGNELVQSFAEEMERMLGRKMKSVKRLAEAAEDADLYHEFNATLGFDYYNSMLINTMDDEGNYIELGGEFALEENEHFNKLPVNTQQSNIQVPTNVYNKDPDILNGVYMSEALNDIFISNFEKDPTLTWQYFGSSTGFFRLYPGIRWTPDENGVVTFDARNRNWYIQAATSPKDIIIVVDISGSMKGLRLTIAKHTINTIPRQTRENDLDPASCAIELPALSPPLSNQR</sequence>
<dbReference type="GO" id="GO:0005891">
    <property type="term" value="C:voltage-gated calcium channel complex"/>
    <property type="evidence" value="ECO:0007669"/>
    <property type="project" value="TreeGrafter"/>
</dbReference>
<dbReference type="GO" id="GO:0005245">
    <property type="term" value="F:voltage-gated calcium channel activity"/>
    <property type="evidence" value="ECO:0007669"/>
    <property type="project" value="TreeGrafter"/>
</dbReference>
<keyword evidence="4" id="KW-0106">Calcium</keyword>
<dbReference type="SUPFAM" id="SSF53300">
    <property type="entry name" value="vWA-like"/>
    <property type="match status" value="1"/>
</dbReference>
<proteinExistence type="predicted"/>
<keyword evidence="3" id="KW-0732">Signal</keyword>
<name>A0AAV6FWR6_9TELE</name>
<evidence type="ECO:0000256" key="1">
    <source>
        <dbReference type="ARBA" id="ARBA00004479"/>
    </source>
</evidence>
<evidence type="ECO:0000256" key="5">
    <source>
        <dbReference type="ARBA" id="ARBA00022989"/>
    </source>
</evidence>
<organism evidence="9 10">
    <name type="scientific">Alosa alosa</name>
    <name type="common">allis shad</name>
    <dbReference type="NCBI Taxonomy" id="278164"/>
    <lineage>
        <taxon>Eukaryota</taxon>
        <taxon>Metazoa</taxon>
        <taxon>Chordata</taxon>
        <taxon>Craniata</taxon>
        <taxon>Vertebrata</taxon>
        <taxon>Euteleostomi</taxon>
        <taxon>Actinopterygii</taxon>
        <taxon>Neopterygii</taxon>
        <taxon>Teleostei</taxon>
        <taxon>Clupei</taxon>
        <taxon>Clupeiformes</taxon>
        <taxon>Clupeoidei</taxon>
        <taxon>Clupeidae</taxon>
        <taxon>Alosa</taxon>
    </lineage>
</organism>
<evidence type="ECO:0000259" key="8">
    <source>
        <dbReference type="Pfam" id="PF08399"/>
    </source>
</evidence>
<dbReference type="Pfam" id="PF08399">
    <property type="entry name" value="VWA_N"/>
    <property type="match status" value="1"/>
</dbReference>
<keyword evidence="5" id="KW-1133">Transmembrane helix</keyword>
<keyword evidence="6" id="KW-0472">Membrane</keyword>
<dbReference type="InterPro" id="IPR051173">
    <property type="entry name" value="Ca_channel_alpha-2/delta"/>
</dbReference>
<dbReference type="EMBL" id="JADWDJ010000017">
    <property type="protein sequence ID" value="KAG5267173.1"/>
    <property type="molecule type" value="Genomic_DNA"/>
</dbReference>
<dbReference type="Proteomes" id="UP000823561">
    <property type="component" value="Chromosome 17"/>
</dbReference>
<accession>A0AAV6FWR6</accession>
<gene>
    <name evidence="9" type="ORF">AALO_G00218820</name>
</gene>
<evidence type="ECO:0000256" key="6">
    <source>
        <dbReference type="ARBA" id="ARBA00023136"/>
    </source>
</evidence>
<evidence type="ECO:0000313" key="10">
    <source>
        <dbReference type="Proteomes" id="UP000823561"/>
    </source>
</evidence>
<reference evidence="9 10" key="1">
    <citation type="submission" date="2020-10" db="EMBL/GenBank/DDBJ databases">
        <title>Chromosome-scale genome assembly of the Allis shad, Alosa alosa.</title>
        <authorList>
            <person name="Margot Z."/>
            <person name="Christophe K."/>
            <person name="Cabau C."/>
            <person name="Louis A."/>
            <person name="Berthelot C."/>
            <person name="Parey E."/>
            <person name="Roest Crollius H."/>
            <person name="Montfort J."/>
            <person name="Robinson-Rechavi M."/>
            <person name="Bucao C."/>
            <person name="Bouchez O."/>
            <person name="Gislard M."/>
            <person name="Lluch J."/>
            <person name="Milhes M."/>
            <person name="Lampietro C."/>
            <person name="Lopez Roques C."/>
            <person name="Donnadieu C."/>
            <person name="Braasch I."/>
            <person name="Desvignes T."/>
            <person name="Postlethwait J."/>
            <person name="Bobe J."/>
            <person name="Guiguen Y."/>
        </authorList>
    </citation>
    <scope>NUCLEOTIDE SEQUENCE [LARGE SCALE GENOMIC DNA]</scope>
    <source>
        <strain evidence="9">M-15738</strain>
        <tissue evidence="9">Blood</tissue>
    </source>
</reference>
<evidence type="ECO:0000256" key="7">
    <source>
        <dbReference type="ARBA" id="ARBA00023180"/>
    </source>
</evidence>
<evidence type="ECO:0000256" key="3">
    <source>
        <dbReference type="ARBA" id="ARBA00022729"/>
    </source>
</evidence>
<protein>
    <recommendedName>
        <fullName evidence="8">VWA N-terminal domain-containing protein</fullName>
    </recommendedName>
</protein>
<dbReference type="Gene3D" id="3.30.450.20">
    <property type="entry name" value="PAS domain"/>
    <property type="match status" value="1"/>
</dbReference>
<evidence type="ECO:0000313" key="9">
    <source>
        <dbReference type="EMBL" id="KAG5267173.1"/>
    </source>
</evidence>
<comment type="caution">
    <text evidence="9">The sequence shown here is derived from an EMBL/GenBank/DDBJ whole genome shotgun (WGS) entry which is preliminary data.</text>
</comment>
<keyword evidence="7" id="KW-0325">Glycoprotein</keyword>